<protein>
    <submittedName>
        <fullName evidence="1">Zinc metalloproteinase</fullName>
    </submittedName>
</protein>
<geneLocation type="plasmid" evidence="1">
    <name>MccC7-H22</name>
</geneLocation>
<dbReference type="EMBL" id="EF536825">
    <property type="protein sequence ID" value="ABW37141.1"/>
    <property type="molecule type" value="Genomic_DNA"/>
</dbReference>
<sequence length="111" mass="12994">MIAVDTEENVFIAESGNEYDGAKCWVVDDDDSHRTRYSELQQAFDFYNQRLFDGELPECLITFQRVTLELFQGKFALSWFDRFPVQVEQQKEMAAVIDQWRETTCSSTSKC</sequence>
<proteinExistence type="predicted"/>
<organism evidence="1">
    <name type="scientific">Escherichia coli</name>
    <dbReference type="NCBI Taxonomy" id="562"/>
    <lineage>
        <taxon>Bacteria</taxon>
        <taxon>Pseudomonadati</taxon>
        <taxon>Pseudomonadota</taxon>
        <taxon>Gammaproteobacteria</taxon>
        <taxon>Enterobacterales</taxon>
        <taxon>Enterobacteriaceae</taxon>
        <taxon>Escherichia</taxon>
    </lineage>
</organism>
<dbReference type="AlphaFoldDB" id="B0EYN4"/>
<accession>B0EYN4</accession>
<dbReference type="RefSeq" id="WP_012262108.1">
    <property type="nucleotide sequence ID" value="NZ_AP021965.1"/>
</dbReference>
<name>B0EYN4_ECOLX</name>
<keyword evidence="1" id="KW-0614">Plasmid</keyword>
<reference evidence="1" key="1">
    <citation type="journal article" date="2008" name="Plasmid">
        <title>Complete sequence of low-copy-number plasmid MccC7-H22 of probiotic Escherichia coli H22 and the prevalence of mcc genes among human E. coli.</title>
        <authorList>
            <person name="Smajs D."/>
            <person name="Strouhal M."/>
            <person name="Matejkova P."/>
            <person name="Cejkova D."/>
            <person name="Cursino L."/>
            <person name="Chartone-Souza E."/>
            <person name="Smarda J."/>
            <person name="Nascimento A.M."/>
        </authorList>
    </citation>
    <scope>NUCLEOTIDE SEQUENCE</scope>
    <source>
        <strain evidence="1">H22</strain>
        <plasmid evidence="1">MccC7-H22</plasmid>
    </source>
</reference>
<evidence type="ECO:0000313" key="1">
    <source>
        <dbReference type="EMBL" id="ABW37141.1"/>
    </source>
</evidence>